<dbReference type="EMBL" id="AP018150">
    <property type="protein sequence ID" value="BBE08501.1"/>
    <property type="molecule type" value="Genomic_DNA"/>
</dbReference>
<protein>
    <submittedName>
        <fullName evidence="2">Uncharacterized protein</fullName>
    </submittedName>
</protein>
<gene>
    <name evidence="2" type="ORF">MCB1EB_0340</name>
</gene>
<evidence type="ECO:0000313" key="3">
    <source>
        <dbReference type="Proteomes" id="UP000282597"/>
    </source>
</evidence>
<feature type="compositionally biased region" description="Polar residues" evidence="1">
    <location>
        <begin position="36"/>
        <end position="50"/>
    </location>
</feature>
<accession>A0A2Z6ESY0</accession>
<sequence>MLGVQNSQFRSPPQYSSTDSLAQPNNRQNNHEMHRTFSSVGPGSQAQNYPNVNRRQAHNIAGNNASQFPGYGFNVSPVINPEAAFLSNFGAESLHESETIFLSKLVNSLSQGVELKSLNSILDYRLNFLVERGRPNQEVLSLIYAIDVLINKPRVGRDGFVNNDTFPELKNRFNSLNSENKSRKNDLKKALRRNVDSVIFRLNISALNEKSDVPRDTLVKRVNKTLNDKKAHRYRSWMKKLKASQVQGEESVKNGCKTKFKRLFRSLSSFFCESDKCYETRQKVAAKLQQDHEDWRLPLHILSKQENVRPEEMKNFLKSSQKAQDWYEQSCSETRNSASRAIGNINLAYSDVINRLNNLSNNLSAEPRNYKEFDKFKSELGRSIKSLKNKDFLGKKSESHAINELSELHSSLENMRRPISSEEINKLVQLCANRYSAYNVLSEKLQSKENYWDLMLNAEDTFYKLGRSQPEDIYSRAYQNWRVLTDLMNGLSKKF</sequence>
<dbReference type="AlphaFoldDB" id="A0A2Z6ESY0"/>
<dbReference type="Proteomes" id="UP000282597">
    <property type="component" value="Chromosome"/>
</dbReference>
<name>A0A2Z6ESY0_9BURK</name>
<evidence type="ECO:0000256" key="1">
    <source>
        <dbReference type="SAM" id="MobiDB-lite"/>
    </source>
</evidence>
<proteinExistence type="predicted"/>
<evidence type="ECO:0000313" key="2">
    <source>
        <dbReference type="EMBL" id="BBE08501.1"/>
    </source>
</evidence>
<dbReference type="KEGG" id="mcys:MCB1EB_0340"/>
<dbReference type="RefSeq" id="WP_045363336.1">
    <property type="nucleotide sequence ID" value="NZ_AP018150.1"/>
</dbReference>
<reference evidence="2 3" key="1">
    <citation type="journal article" date="2018" name="Microbes Environ.">
        <title>Comparative Genomic Insights into Endofungal Lifestyles of Two Bacterial Endosymbionts, Mycoavidus cysteinexigens and Burkholderia rhizoxinica.</title>
        <authorList>
            <person name="Sharmin D."/>
            <person name="Guo Y."/>
            <person name="Nishizawa T."/>
            <person name="Ohshima S."/>
            <person name="Sato Y."/>
            <person name="Takashima Y."/>
            <person name="Narisawa K."/>
            <person name="Ohta H."/>
        </authorList>
    </citation>
    <scope>NUCLEOTIDE SEQUENCE [LARGE SCALE GENOMIC DNA]</scope>
    <source>
        <strain evidence="2 3">B1-EB</strain>
    </source>
</reference>
<feature type="region of interest" description="Disordered" evidence="1">
    <location>
        <begin position="1"/>
        <end position="50"/>
    </location>
</feature>
<feature type="compositionally biased region" description="Polar residues" evidence="1">
    <location>
        <begin position="1"/>
        <end position="28"/>
    </location>
</feature>
<keyword evidence="3" id="KW-1185">Reference proteome</keyword>
<organism evidence="2 3">
    <name type="scientific">Mycoavidus cysteinexigens</name>
    <dbReference type="NCBI Taxonomy" id="1553431"/>
    <lineage>
        <taxon>Bacteria</taxon>
        <taxon>Pseudomonadati</taxon>
        <taxon>Pseudomonadota</taxon>
        <taxon>Betaproteobacteria</taxon>
        <taxon>Burkholderiales</taxon>
        <taxon>Burkholderiaceae</taxon>
        <taxon>Mycoavidus</taxon>
    </lineage>
</organism>